<reference evidence="4" key="1">
    <citation type="submission" date="2023-07" db="EMBL/GenBank/DDBJ databases">
        <title>Conexibacter stalactiti sp. nov., isolated from stalactites in a lava cave and emended description of the genus Conexibacter.</title>
        <authorList>
            <person name="Lee S.D."/>
        </authorList>
    </citation>
    <scope>NUCLEOTIDE SEQUENCE [LARGE SCALE GENOMIC DNA]</scope>
    <source>
        <strain evidence="4">KCTC 39840</strain>
    </source>
</reference>
<feature type="compositionally biased region" description="Pro residues" evidence="1">
    <location>
        <begin position="342"/>
        <end position="351"/>
    </location>
</feature>
<feature type="non-terminal residue" evidence="3">
    <location>
        <position position="1"/>
    </location>
</feature>
<feature type="compositionally biased region" description="Polar residues" evidence="1">
    <location>
        <begin position="366"/>
        <end position="378"/>
    </location>
</feature>
<proteinExistence type="predicted"/>
<name>A0ABU4HW95_9ACTN</name>
<dbReference type="EMBL" id="JAWSTH010000092">
    <property type="protein sequence ID" value="MDW5597551.1"/>
    <property type="molecule type" value="Genomic_DNA"/>
</dbReference>
<evidence type="ECO:0000256" key="2">
    <source>
        <dbReference type="SAM" id="Phobius"/>
    </source>
</evidence>
<gene>
    <name evidence="3" type="ORF">R7226_24590</name>
</gene>
<feature type="transmembrane region" description="Helical" evidence="2">
    <location>
        <begin position="32"/>
        <end position="51"/>
    </location>
</feature>
<evidence type="ECO:0000313" key="4">
    <source>
        <dbReference type="Proteomes" id="UP001284601"/>
    </source>
</evidence>
<keyword evidence="2" id="KW-0812">Transmembrane</keyword>
<protein>
    <submittedName>
        <fullName evidence="3">Uncharacterized protein</fullName>
    </submittedName>
</protein>
<dbReference type="Proteomes" id="UP001284601">
    <property type="component" value="Unassembled WGS sequence"/>
</dbReference>
<keyword evidence="2" id="KW-1133">Transmembrane helix</keyword>
<feature type="region of interest" description="Disordered" evidence="1">
    <location>
        <begin position="341"/>
        <end position="378"/>
    </location>
</feature>
<keyword evidence="2" id="KW-0472">Membrane</keyword>
<accession>A0ABU4HW95</accession>
<feature type="transmembrane region" description="Helical" evidence="2">
    <location>
        <begin position="318"/>
        <end position="337"/>
    </location>
</feature>
<sequence>VGRPLQRGAARAGGLHVRDARSGRPFVARRRWPLLLVLALGAALVAVPFATKMFERAPQGGKMIAAFAPYMEAERLAGFQRDVRQVDEYAREALTVAPRIFVPGSADEQQRQQQFLTRSPQVALFSQQWPDVNRTFERLLGTIVANKAEYDAVAALPPFALFPWFFVVPGVLLVALALAGLLLGRRRPPAWIPLRRATIALGVGLLLAPVVFQMFTRAPQGGRMVEAFKTIETRRTVQTVQGHFGTIAVGQGAIRTELVPKLKAQGWSDARLRAELPASMRLQRRWTAILNNLTPMIGVMSDNVANFRAVAALPPFPLFPWLFAVPGLLVIALALLAGRRPQPLPRPAPPPDHPHSEEELACLDTSVPSPQSRSALPV</sequence>
<dbReference type="RefSeq" id="WP_318600017.1">
    <property type="nucleotide sequence ID" value="NZ_JAWSTH010000092.1"/>
</dbReference>
<evidence type="ECO:0000313" key="3">
    <source>
        <dbReference type="EMBL" id="MDW5597551.1"/>
    </source>
</evidence>
<keyword evidence="4" id="KW-1185">Reference proteome</keyword>
<feature type="transmembrane region" description="Helical" evidence="2">
    <location>
        <begin position="196"/>
        <end position="215"/>
    </location>
</feature>
<organism evidence="3 4">
    <name type="scientific">Conexibacter stalactiti</name>
    <dbReference type="NCBI Taxonomy" id="1940611"/>
    <lineage>
        <taxon>Bacteria</taxon>
        <taxon>Bacillati</taxon>
        <taxon>Actinomycetota</taxon>
        <taxon>Thermoleophilia</taxon>
        <taxon>Solirubrobacterales</taxon>
        <taxon>Conexibacteraceae</taxon>
        <taxon>Conexibacter</taxon>
    </lineage>
</organism>
<evidence type="ECO:0000256" key="1">
    <source>
        <dbReference type="SAM" id="MobiDB-lite"/>
    </source>
</evidence>
<feature type="transmembrane region" description="Helical" evidence="2">
    <location>
        <begin position="161"/>
        <end position="184"/>
    </location>
</feature>
<comment type="caution">
    <text evidence="3">The sequence shown here is derived from an EMBL/GenBank/DDBJ whole genome shotgun (WGS) entry which is preliminary data.</text>
</comment>